<evidence type="ECO:0000313" key="3">
    <source>
        <dbReference type="EMBL" id="NDJ94419.1"/>
    </source>
</evidence>
<dbReference type="InterPro" id="IPR032815">
    <property type="entry name" value="S8_pro-domain"/>
</dbReference>
<evidence type="ECO:0000259" key="2">
    <source>
        <dbReference type="Pfam" id="PF16470"/>
    </source>
</evidence>
<feature type="chain" id="PRO_5026137903" evidence="1">
    <location>
        <begin position="18"/>
        <end position="126"/>
    </location>
</feature>
<proteinExistence type="predicted"/>
<name>A0A6G3MKA4_HENSL</name>
<feature type="signal peptide" evidence="1">
    <location>
        <begin position="1"/>
        <end position="17"/>
    </location>
</feature>
<dbReference type="Gene3D" id="3.30.70.850">
    <property type="entry name" value="Peptidase S8, pro-domain"/>
    <property type="match status" value="1"/>
</dbReference>
<keyword evidence="3" id="KW-0378">Hydrolase</keyword>
<keyword evidence="1" id="KW-0732">Signal</keyword>
<keyword evidence="3" id="KW-0645">Protease</keyword>
<dbReference type="GO" id="GO:0006508">
    <property type="term" value="P:proteolysis"/>
    <property type="evidence" value="ECO:0007669"/>
    <property type="project" value="UniProtKB-KW"/>
</dbReference>
<dbReference type="AlphaFoldDB" id="A0A6G3MKA4"/>
<feature type="domain" description="Peptidase S8 pro-domain" evidence="2">
    <location>
        <begin position="26"/>
        <end position="102"/>
    </location>
</feature>
<organism evidence="3">
    <name type="scientific">Henneguya salminicola</name>
    <name type="common">Myxosporean</name>
    <dbReference type="NCBI Taxonomy" id="69463"/>
    <lineage>
        <taxon>Eukaryota</taxon>
        <taxon>Metazoa</taxon>
        <taxon>Cnidaria</taxon>
        <taxon>Myxozoa</taxon>
        <taxon>Myxosporea</taxon>
        <taxon>Bivalvulida</taxon>
        <taxon>Platysporina</taxon>
        <taxon>Myxobolidae</taxon>
        <taxon>Henneguya</taxon>
    </lineage>
</organism>
<sequence length="126" mass="14881">MILKVISSLIFIHLFIANNSNLYSNTWAIQYNSANITDLKQILKNQGFRFLNQVGSSNVYVVKNENILDIENNRLHEITNSLLKNNKIKWAEQQSVFHRFRRYDIPNDPYFKDMWYLVGILSLKLS</sequence>
<dbReference type="GO" id="GO:0008233">
    <property type="term" value="F:peptidase activity"/>
    <property type="evidence" value="ECO:0007669"/>
    <property type="project" value="UniProtKB-KW"/>
</dbReference>
<dbReference type="SUPFAM" id="SSF54897">
    <property type="entry name" value="Protease propeptides/inhibitors"/>
    <property type="match status" value="1"/>
</dbReference>
<reference evidence="3" key="1">
    <citation type="submission" date="2018-11" db="EMBL/GenBank/DDBJ databases">
        <title>Henneguya salminicola genome and transcriptome.</title>
        <authorList>
            <person name="Yahalomi D."/>
            <person name="Atkinson S.D."/>
            <person name="Neuhof M."/>
            <person name="Chang E.S."/>
            <person name="Philippe H."/>
            <person name="Cartwright P."/>
            <person name="Bartholomew J.L."/>
            <person name="Huchon D."/>
        </authorList>
    </citation>
    <scope>NUCLEOTIDE SEQUENCE</scope>
    <source>
        <strain evidence="3">Hz1</strain>
        <tissue evidence="3">Whole</tissue>
    </source>
</reference>
<evidence type="ECO:0000256" key="1">
    <source>
        <dbReference type="SAM" id="SignalP"/>
    </source>
</evidence>
<accession>A0A6G3MKA4</accession>
<dbReference type="EMBL" id="GHBP01008545">
    <property type="protein sequence ID" value="NDJ94419.1"/>
    <property type="molecule type" value="Transcribed_RNA"/>
</dbReference>
<protein>
    <submittedName>
        <fullName evidence="3">PC3-like endoprotease variant B (Trinotate prediction)</fullName>
    </submittedName>
</protein>
<dbReference type="InterPro" id="IPR038466">
    <property type="entry name" value="S8_pro-domain_sf"/>
</dbReference>
<dbReference type="Pfam" id="PF16470">
    <property type="entry name" value="S8_pro-domain"/>
    <property type="match status" value="1"/>
</dbReference>